<evidence type="ECO:0000256" key="4">
    <source>
        <dbReference type="SAM" id="MobiDB-lite"/>
    </source>
</evidence>
<dbReference type="GO" id="GO:0005634">
    <property type="term" value="C:nucleus"/>
    <property type="evidence" value="ECO:0007669"/>
    <property type="project" value="UniProtKB-SubCell"/>
</dbReference>
<evidence type="ECO:0000259" key="6">
    <source>
        <dbReference type="Pfam" id="PF25772"/>
    </source>
</evidence>
<accession>A0A9P4J204</accession>
<evidence type="ECO:0000256" key="1">
    <source>
        <dbReference type="ARBA" id="ARBA00004123"/>
    </source>
</evidence>
<evidence type="ECO:0000259" key="5">
    <source>
        <dbReference type="Pfam" id="PF08161"/>
    </source>
</evidence>
<dbReference type="OrthoDB" id="2192888at2759"/>
<feature type="domain" description="RRP12 N-terminal HEAT" evidence="6">
    <location>
        <begin position="11"/>
        <end position="234"/>
    </location>
</feature>
<evidence type="ECO:0000256" key="2">
    <source>
        <dbReference type="ARBA" id="ARBA00007690"/>
    </source>
</evidence>
<organism evidence="7 8">
    <name type="scientific">Myriangium duriaei CBS 260.36</name>
    <dbReference type="NCBI Taxonomy" id="1168546"/>
    <lineage>
        <taxon>Eukaryota</taxon>
        <taxon>Fungi</taxon>
        <taxon>Dikarya</taxon>
        <taxon>Ascomycota</taxon>
        <taxon>Pezizomycotina</taxon>
        <taxon>Dothideomycetes</taxon>
        <taxon>Dothideomycetidae</taxon>
        <taxon>Myriangiales</taxon>
        <taxon>Myriangiaceae</taxon>
        <taxon>Myriangium</taxon>
    </lineage>
</organism>
<dbReference type="PANTHER" id="PTHR48287">
    <property type="entry name" value="ARM REPEAT SUPERFAMILY PROTEIN"/>
    <property type="match status" value="1"/>
</dbReference>
<dbReference type="InterPro" id="IPR011989">
    <property type="entry name" value="ARM-like"/>
</dbReference>
<evidence type="ECO:0000256" key="3">
    <source>
        <dbReference type="ARBA" id="ARBA00023242"/>
    </source>
</evidence>
<dbReference type="AlphaFoldDB" id="A0A9P4J204"/>
<feature type="compositionally biased region" description="Gly residues" evidence="4">
    <location>
        <begin position="1205"/>
        <end position="1217"/>
    </location>
</feature>
<dbReference type="SUPFAM" id="SSF48371">
    <property type="entry name" value="ARM repeat"/>
    <property type="match status" value="1"/>
</dbReference>
<feature type="compositionally biased region" description="Basic residues" evidence="4">
    <location>
        <begin position="1222"/>
        <end position="1234"/>
    </location>
</feature>
<dbReference type="Proteomes" id="UP000799439">
    <property type="component" value="Unassembled WGS sequence"/>
</dbReference>
<dbReference type="InterPro" id="IPR057860">
    <property type="entry name" value="HEAT_RRP12_N"/>
</dbReference>
<dbReference type="InterPro" id="IPR016024">
    <property type="entry name" value="ARM-type_fold"/>
</dbReference>
<sequence>MSLTERLDKIRSSPKLQNQQHTAVVLNSIDDTLKAEKAEPTPTAYFAALLSLLGQYVSSENGIVNKDLAYAVLYLLDLITPNVPSPLVRAKFSQILTGIAPALAHHDAEAPLIRCAIGCLESLLVVQDAHSWTLPASDVSPRRAIAGLLNLSIDPRPKVRKRSLDALCKVLKSPPPSPSLDHPASDQCAEAALRILSEEAQRAGKAKRNRSQRDEQHEPQLIHALQLIKTIATAANGWPARKIDALCELLLNIAKSSHEYLVMAAFDVFEIIFASLADELSSAKLPRLLEVITELQPSKDDSQLLPPWIAVLSRGYDVAAQIEPEDTFTKLPGLLSSVSRYLSSPSHNIRVSASECLVSFLKNCIPASIILEPSIMDEKTFERLAKVADELLSIKYQAAWMEVFNVVSAMFESFKWRSNPTLRNALKAIGDLRGNEAFAGKKEADVVISAAIRAAGADFVLEVLPLNLLKPQPGQAGRAWLLPLMRGAVQNTRLAHFRSELVPLSEAMFQRVLDHGNNEKTMEIKIYETIVQQVWATLPGYCDQPIDLVEAFDQSFAELLANLLYQQPQLRTELCRSLQNLVVTNQAIQTSEGEEDLVLQGRISKQQASENLTHLAGVAGNLLAVLFNVYGETLPQYRGLILQCINAYLSVLPQQELTETFERVAGMLEAAISQEGSQTQADKQKDQNKKNKMPPTSHTLMDLVITMSIHLPRTSFAALFNMAANVVDKGDDPQLQKKAYKLIPRLAESETGREALKERNIDLQQLLLNSAAKATAPAKRDRMDAIAQVIPSLDNSDMHFIPAVLSEIVIGVKEVNEKARTAAFDVLVLMGEKMSEGGTVVNAKVSHMPDDAPPVAASLEEYFTMVSAGLAGSTPHMISASITALARLLYEFRARLSPAAISDLVQTIDLFLTSANREIVRSCLGFVKVCVLSLPTDMMLPRLETLVPNLCVWSHEHKAHFKAKVKHIFERMVKRFGAATIEKYTPEADRKLIVNIRKTRDRAQRKKDATANGDMDEDEQPTKRKGKFESEYDEALYASDDDEAGSESDISDDEVLGRAAAKGQRRAASRGETYIVEDEDEPLDLLDKRALAHVSTTMPAKGKAEPKGRKAARTDLDGKLVFNEEDSDEEMAFGEEGDELDGDPGDGTLEGGINAYVAAIKGKDAARRGLRGKLKFKNTRGEEDEVDEEEVKSAVQAQQDDGGRGKFSGGGGRGGRVSKGPFRPKRAGMRGGRR</sequence>
<gene>
    <name evidence="7" type="ORF">K461DRAFT_120611</name>
</gene>
<feature type="compositionally biased region" description="Acidic residues" evidence="4">
    <location>
        <begin position="1031"/>
        <end position="1054"/>
    </location>
</feature>
<feature type="region of interest" description="Disordered" evidence="4">
    <location>
        <begin position="673"/>
        <end position="696"/>
    </location>
</feature>
<evidence type="ECO:0000313" key="7">
    <source>
        <dbReference type="EMBL" id="KAF2154013.1"/>
    </source>
</evidence>
<dbReference type="Pfam" id="PF08161">
    <property type="entry name" value="RRP12_HEAT"/>
    <property type="match status" value="1"/>
</dbReference>
<dbReference type="InterPro" id="IPR012978">
    <property type="entry name" value="HEAT_RRP12"/>
</dbReference>
<proteinExistence type="inferred from homology"/>
<protein>
    <submittedName>
        <fullName evidence="7">NUC173-domain-containing protein</fullName>
    </submittedName>
</protein>
<keyword evidence="3" id="KW-0539">Nucleus</keyword>
<feature type="compositionally biased region" description="Basic and acidic residues" evidence="4">
    <location>
        <begin position="1102"/>
        <end position="1118"/>
    </location>
</feature>
<dbReference type="Gene3D" id="1.25.10.10">
    <property type="entry name" value="Leucine-rich Repeat Variant"/>
    <property type="match status" value="1"/>
</dbReference>
<feature type="compositionally biased region" description="Acidic residues" evidence="4">
    <location>
        <begin position="1123"/>
        <end position="1144"/>
    </location>
</feature>
<dbReference type="Pfam" id="PF25772">
    <property type="entry name" value="HEAT_RRP12_N"/>
    <property type="match status" value="1"/>
</dbReference>
<feature type="domain" description="RRP12 HEAT" evidence="5">
    <location>
        <begin position="344"/>
        <end position="632"/>
    </location>
</feature>
<feature type="region of interest" description="Disordered" evidence="4">
    <location>
        <begin position="1003"/>
        <end position="1070"/>
    </location>
</feature>
<dbReference type="EMBL" id="ML996084">
    <property type="protein sequence ID" value="KAF2154013.1"/>
    <property type="molecule type" value="Genomic_DNA"/>
</dbReference>
<comment type="similarity">
    <text evidence="2">Belongs to the RRP12 family.</text>
</comment>
<comment type="subcellular location">
    <subcellularLocation>
        <location evidence="1">Nucleus</location>
    </subcellularLocation>
</comment>
<dbReference type="PANTHER" id="PTHR48287:SF1">
    <property type="entry name" value="ARM REPEAT SUPERFAMILY PROTEIN"/>
    <property type="match status" value="1"/>
</dbReference>
<keyword evidence="8" id="KW-1185">Reference proteome</keyword>
<comment type="caution">
    <text evidence="7">The sequence shown here is derived from an EMBL/GenBank/DDBJ whole genome shotgun (WGS) entry which is preliminary data.</text>
</comment>
<dbReference type="InterPro" id="IPR052087">
    <property type="entry name" value="RRP12"/>
</dbReference>
<evidence type="ECO:0000313" key="8">
    <source>
        <dbReference type="Proteomes" id="UP000799439"/>
    </source>
</evidence>
<feature type="region of interest" description="Disordered" evidence="4">
    <location>
        <begin position="1096"/>
        <end position="1149"/>
    </location>
</feature>
<feature type="region of interest" description="Disordered" evidence="4">
    <location>
        <begin position="1178"/>
        <end position="1234"/>
    </location>
</feature>
<reference evidence="7" key="1">
    <citation type="journal article" date="2020" name="Stud. Mycol.">
        <title>101 Dothideomycetes genomes: a test case for predicting lifestyles and emergence of pathogens.</title>
        <authorList>
            <person name="Haridas S."/>
            <person name="Albert R."/>
            <person name="Binder M."/>
            <person name="Bloem J."/>
            <person name="Labutti K."/>
            <person name="Salamov A."/>
            <person name="Andreopoulos B."/>
            <person name="Baker S."/>
            <person name="Barry K."/>
            <person name="Bills G."/>
            <person name="Bluhm B."/>
            <person name="Cannon C."/>
            <person name="Castanera R."/>
            <person name="Culley D."/>
            <person name="Daum C."/>
            <person name="Ezra D."/>
            <person name="Gonzalez J."/>
            <person name="Henrissat B."/>
            <person name="Kuo A."/>
            <person name="Liang C."/>
            <person name="Lipzen A."/>
            <person name="Lutzoni F."/>
            <person name="Magnuson J."/>
            <person name="Mondo S."/>
            <person name="Nolan M."/>
            <person name="Ohm R."/>
            <person name="Pangilinan J."/>
            <person name="Park H.-J."/>
            <person name="Ramirez L."/>
            <person name="Alfaro M."/>
            <person name="Sun H."/>
            <person name="Tritt A."/>
            <person name="Yoshinaga Y."/>
            <person name="Zwiers L.-H."/>
            <person name="Turgeon B."/>
            <person name="Goodwin S."/>
            <person name="Spatafora J."/>
            <person name="Crous P."/>
            <person name="Grigoriev I."/>
        </authorList>
    </citation>
    <scope>NUCLEOTIDE SEQUENCE</scope>
    <source>
        <strain evidence="7">CBS 260.36</strain>
    </source>
</reference>
<name>A0A9P4J204_9PEZI</name>